<dbReference type="GO" id="GO:0050321">
    <property type="term" value="F:tau-protein kinase activity"/>
    <property type="evidence" value="ECO:0007669"/>
    <property type="project" value="TreeGrafter"/>
</dbReference>
<feature type="domain" description="Protein kinase" evidence="5">
    <location>
        <begin position="114"/>
        <end position="366"/>
    </location>
</feature>
<dbReference type="GO" id="GO:0035556">
    <property type="term" value="P:intracellular signal transduction"/>
    <property type="evidence" value="ECO:0007669"/>
    <property type="project" value="TreeGrafter"/>
</dbReference>
<dbReference type="PROSITE" id="PS50004">
    <property type="entry name" value="C2"/>
    <property type="match status" value="1"/>
</dbReference>
<dbReference type="GO" id="GO:0000226">
    <property type="term" value="P:microtubule cytoskeleton organization"/>
    <property type="evidence" value="ECO:0007669"/>
    <property type="project" value="TreeGrafter"/>
</dbReference>
<reference evidence="6 7" key="1">
    <citation type="journal article" date="2018" name="Genome Biol. Evol.">
        <title>Multiple Roots of Fruiting Body Formation in Amoebozoa.</title>
        <authorList>
            <person name="Hillmann F."/>
            <person name="Forbes G."/>
            <person name="Novohradska S."/>
            <person name="Ferling I."/>
            <person name="Riege K."/>
            <person name="Groth M."/>
            <person name="Westermann M."/>
            <person name="Marz M."/>
            <person name="Spaller T."/>
            <person name="Winckler T."/>
            <person name="Schaap P."/>
            <person name="Glockner G."/>
        </authorList>
    </citation>
    <scope>NUCLEOTIDE SEQUENCE [LARGE SCALE GENOMIC DNA]</scope>
    <source>
        <strain evidence="6 7">Jena</strain>
    </source>
</reference>
<accession>A0A2P6NBG2</accession>
<evidence type="ECO:0000259" key="5">
    <source>
        <dbReference type="PROSITE" id="PS50011"/>
    </source>
</evidence>
<comment type="caution">
    <text evidence="6">The sequence shown here is derived from an EMBL/GenBank/DDBJ whole genome shotgun (WGS) entry which is preliminary data.</text>
</comment>
<dbReference type="SMART" id="SM00239">
    <property type="entry name" value="C2"/>
    <property type="match status" value="1"/>
</dbReference>
<dbReference type="Gene3D" id="2.60.40.150">
    <property type="entry name" value="C2 domain"/>
    <property type="match status" value="1"/>
</dbReference>
<dbReference type="GO" id="GO:0005737">
    <property type="term" value="C:cytoplasm"/>
    <property type="evidence" value="ECO:0007669"/>
    <property type="project" value="TreeGrafter"/>
</dbReference>
<dbReference type="PROSITE" id="PS50011">
    <property type="entry name" value="PROTEIN_KINASE_DOM"/>
    <property type="match status" value="1"/>
</dbReference>
<dbReference type="SUPFAM" id="SSF56112">
    <property type="entry name" value="Protein kinase-like (PK-like)"/>
    <property type="match status" value="1"/>
</dbReference>
<evidence type="ECO:0000256" key="3">
    <source>
        <dbReference type="PROSITE-ProRule" id="PRU10141"/>
    </source>
</evidence>
<dbReference type="InterPro" id="IPR017441">
    <property type="entry name" value="Protein_kinase_ATP_BS"/>
</dbReference>
<dbReference type="SMART" id="SM00220">
    <property type="entry name" value="S_TKc"/>
    <property type="match status" value="1"/>
</dbReference>
<dbReference type="Proteomes" id="UP000241769">
    <property type="component" value="Unassembled WGS sequence"/>
</dbReference>
<dbReference type="SUPFAM" id="SSF49562">
    <property type="entry name" value="C2 domain (Calcium/lipid-binding domain, CaLB)"/>
    <property type="match status" value="1"/>
</dbReference>
<proteinExistence type="predicted"/>
<dbReference type="PROSITE" id="PS00108">
    <property type="entry name" value="PROTEIN_KINASE_ST"/>
    <property type="match status" value="1"/>
</dbReference>
<dbReference type="EMBL" id="MDYQ01000128">
    <property type="protein sequence ID" value="PRP81294.1"/>
    <property type="molecule type" value="Genomic_DNA"/>
</dbReference>
<evidence type="ECO:0000259" key="4">
    <source>
        <dbReference type="PROSITE" id="PS50004"/>
    </source>
</evidence>
<dbReference type="PANTHER" id="PTHR24346">
    <property type="entry name" value="MAP/MICROTUBULE AFFINITY-REGULATING KINASE"/>
    <property type="match status" value="1"/>
</dbReference>
<dbReference type="PROSITE" id="PS00107">
    <property type="entry name" value="PROTEIN_KINASE_ATP"/>
    <property type="match status" value="1"/>
</dbReference>
<dbReference type="STRING" id="1890364.A0A2P6NBG2"/>
<organism evidence="6 7">
    <name type="scientific">Planoprotostelium fungivorum</name>
    <dbReference type="NCBI Taxonomy" id="1890364"/>
    <lineage>
        <taxon>Eukaryota</taxon>
        <taxon>Amoebozoa</taxon>
        <taxon>Evosea</taxon>
        <taxon>Variosea</taxon>
        <taxon>Cavosteliida</taxon>
        <taxon>Cavosteliaceae</taxon>
        <taxon>Planoprotostelium</taxon>
    </lineage>
</organism>
<keyword evidence="7" id="KW-1185">Reference proteome</keyword>
<evidence type="ECO:0000256" key="2">
    <source>
        <dbReference type="ARBA" id="ARBA00022840"/>
    </source>
</evidence>
<evidence type="ECO:0000313" key="7">
    <source>
        <dbReference type="Proteomes" id="UP000241769"/>
    </source>
</evidence>
<keyword evidence="6" id="KW-0808">Transferase</keyword>
<keyword evidence="1 3" id="KW-0547">Nucleotide-binding</keyword>
<dbReference type="AlphaFoldDB" id="A0A2P6NBG2"/>
<dbReference type="Gene3D" id="1.10.510.10">
    <property type="entry name" value="Transferase(Phosphotransferase) domain 1"/>
    <property type="match status" value="1"/>
</dbReference>
<dbReference type="OrthoDB" id="63267at2759"/>
<feature type="domain" description="C2" evidence="4">
    <location>
        <begin position="418"/>
        <end position="537"/>
    </location>
</feature>
<dbReference type="GO" id="GO:0005524">
    <property type="term" value="F:ATP binding"/>
    <property type="evidence" value="ECO:0007669"/>
    <property type="project" value="UniProtKB-UniRule"/>
</dbReference>
<keyword evidence="6" id="KW-0418">Kinase</keyword>
<dbReference type="InParanoid" id="A0A2P6NBG2"/>
<gene>
    <name evidence="6" type="ORF">PROFUN_04529</name>
</gene>
<dbReference type="InterPro" id="IPR000008">
    <property type="entry name" value="C2_dom"/>
</dbReference>
<dbReference type="Pfam" id="PF00069">
    <property type="entry name" value="Pkinase"/>
    <property type="match status" value="1"/>
</dbReference>
<protein>
    <submittedName>
        <fullName evidence="6">Protein kinase domain containing protein</fullName>
    </submittedName>
</protein>
<keyword evidence="2 3" id="KW-0067">ATP-binding</keyword>
<dbReference type="InterPro" id="IPR035892">
    <property type="entry name" value="C2_domain_sf"/>
</dbReference>
<feature type="binding site" evidence="3">
    <location>
        <position position="141"/>
    </location>
    <ligand>
        <name>ATP</name>
        <dbReference type="ChEBI" id="CHEBI:30616"/>
    </ligand>
</feature>
<dbReference type="InterPro" id="IPR011009">
    <property type="entry name" value="Kinase-like_dom_sf"/>
</dbReference>
<dbReference type="Pfam" id="PF00168">
    <property type="entry name" value="C2"/>
    <property type="match status" value="1"/>
</dbReference>
<evidence type="ECO:0000313" key="6">
    <source>
        <dbReference type="EMBL" id="PRP81294.1"/>
    </source>
</evidence>
<sequence length="732" mass="82528">MAHPIFWPFRAIHRYLAEAATPVHPLESLSDKLPINFSVLDPNAWTPTRKTKSIARDVRCSKYKPTSCQFSHQLMIRCRSSTSNHSLWKRIRANLYVEAELHPPIMKQIDNSSLQIRERVGKGGFATIYRATSGETDVILKTMMKTPSRSMEGVARKEYDFGMKLKHPNLVRMRGSFDTVTDHCLIMDLVEGCNLFDFLEKNSYGHFPESRVKRMFKGLAKGLEHSHRQGIAHLDIKPENIMVGKDDHLTLIDFGLAAETLGLCHQFSGSADYASPEVWRNMPFEPACADVWSLGIVLHILLTGCLPFDPTEVPHMRVQPDLYWPEDIDVSDDAKGLIGWMLELKPMARPTMKESSLIVTHYQPYLCPILSREIIMPDSNEGRLQMKPKTDESFATLFKSTFDQNPESSSNDPGKAFNDRAYAVSKQYDLTIRFKQDLNVQIIEGRNIMPKRKRAKSSNPYCKVKLLDQKLKTMVVKKTCNPSWGSHGTLSVSTTNLDKKLEVRVAHRHSVGGHKILGVGFVALNTLHINETNDLWVDIRPAKESSKLDNTVGDGPQESEVHLRLHFEPPSIDFFMFDLSFSSSCVRIIEASGTEFQLEGRMGAFGNLWVLKKQGPTPKPLIVIKRNIVLSMFEFFDAAPGDDPTDVDKKRLRMILVPETIGKRMDVVLDGVKYGKLSNNKLKSADSGKKLLGRLTAGATPTSPAILQIAPFESRLPFLISAIMLNYTFNSL</sequence>
<evidence type="ECO:0000256" key="1">
    <source>
        <dbReference type="ARBA" id="ARBA00022741"/>
    </source>
</evidence>
<dbReference type="InterPro" id="IPR000719">
    <property type="entry name" value="Prot_kinase_dom"/>
</dbReference>
<dbReference type="CDD" id="cd00030">
    <property type="entry name" value="C2"/>
    <property type="match status" value="1"/>
</dbReference>
<dbReference type="InterPro" id="IPR008271">
    <property type="entry name" value="Ser/Thr_kinase_AS"/>
</dbReference>
<name>A0A2P6NBG2_9EUKA</name>
<dbReference type="PANTHER" id="PTHR24346:SF42">
    <property type="entry name" value="SERINE_THREONINE-PROTEIN KINASE SIK3"/>
    <property type="match status" value="1"/>
</dbReference>